<dbReference type="Proteomes" id="UP000694863">
    <property type="component" value="Unplaced"/>
</dbReference>
<keyword evidence="1" id="KW-1185">Reference proteome</keyword>
<evidence type="ECO:0000313" key="2">
    <source>
        <dbReference type="RefSeq" id="XP_045144590.1"/>
    </source>
</evidence>
<dbReference type="RefSeq" id="XP_045144590.1">
    <property type="nucleotide sequence ID" value="XM_045288655.1"/>
</dbReference>
<accession>A0AC55CYL1</accession>
<sequence>MSSPVQPDGVAGREQLLAQQRMHSMISSVDVKSEVPVGLEPISPLDLRTDLRMMMPAVDPVVREKQLQQELLLIQQQQQIQKQLLIAEFQKQHENLTRQHQAQLQEHIKLQQELLAIKQQQERLEKQQKLEQQKQEQEVERHRREQQLPPLRGKDRGRESKRHQGKGQSPFPHRYCSKSFTKKPALDLSECLCLIGRPKSTFYTSWAAHHTSLDQSSPPLSGTSPSYKYALPGAQDAKDDFPLRKTASEPNLKVRSRLKQKVAERRSSPLLRRKDGNVVTSFKKRMFEVTESSVSSSSPGSGPSSPNNGPTGNVTENETTVLPPTPHAEQMVSQQRILIHEDSMNLLSLYTSPSLPNITLGLPAVSSQLSASNPLKEKQKCETQSLRQSVPLPGQYGGSLPAASGHPHIALEGKPNSSHQALLQHLLLKEHMRQQKLLVAGGVPLHPQSPLATKERISPGVRGTHKLPRHRPLNRTQSAPLPQSTLAQLVIQQQHQQFLEKQKQYQQQIHMNKLLSKSIEQLKQPGSHLEEAEEELQGDQAMQEDRAPSSGNSTRSDSIACVDDTLGQVGAVKVKEEPVDSDEDAQIQEMESGEQAAFMQQPLLEPPHAHALSVRQAPLAVVGMDGLDKHRLVSRTHSSPAASILPGSATGIAYDPLMLKHQCICGNSTTHPEHAGRIRSIWSRLQETGLLNKCERIQGRKASLEEIQLVHSEHHSLLYGTNPLDGQKLDPRTLTGDDCQKFFSSLPCGGLGVDSDTIWNELHSSGAARMAVGCVIELASKVASGELKNGFAVVRPPGHHAEESTAMGFCFFNSVAITAKYLRDQLNISKILIVDLDVHHGNGTQQAFYADPSILYISLHRYDEGTFFPGSGAPNEVGTGRGEGYNINIAWTGGLDPPMGDIEYLEAFRTVVEPVAKEFEPDMVLVSAGFDALEGHAPPLGGYKVTAKCFGHLTKQLMTLANGHVVLALEGGHDLTAICDASEACVNALLGNELDPIPEDVLHQSPSTNAVMSLQKTIEIQSKYWESLRMVAMPRGRALAGAQWQEETETVSALASLTVDVGQPVAQEDRRTAGEPMEEEPTL</sequence>
<gene>
    <name evidence="2" type="primary">HDAC9</name>
</gene>
<name>A0AC55CYL1_ECHTE</name>
<organism evidence="1 2">
    <name type="scientific">Echinops telfairi</name>
    <name type="common">Lesser hedgehog tenrec</name>
    <dbReference type="NCBI Taxonomy" id="9371"/>
    <lineage>
        <taxon>Eukaryota</taxon>
        <taxon>Metazoa</taxon>
        <taxon>Chordata</taxon>
        <taxon>Craniata</taxon>
        <taxon>Vertebrata</taxon>
        <taxon>Euteleostomi</taxon>
        <taxon>Mammalia</taxon>
        <taxon>Eutheria</taxon>
        <taxon>Afrotheria</taxon>
        <taxon>Tenrecidae</taxon>
        <taxon>Tenrecinae</taxon>
        <taxon>Echinops</taxon>
    </lineage>
</organism>
<evidence type="ECO:0000313" key="1">
    <source>
        <dbReference type="Proteomes" id="UP000694863"/>
    </source>
</evidence>
<protein>
    <submittedName>
        <fullName evidence="2">Histone deacetylase 9</fullName>
    </submittedName>
</protein>
<reference evidence="2" key="1">
    <citation type="submission" date="2025-08" db="UniProtKB">
        <authorList>
            <consortium name="RefSeq"/>
        </authorList>
    </citation>
    <scope>IDENTIFICATION</scope>
</reference>
<proteinExistence type="predicted"/>